<dbReference type="PANTHER" id="PTHR11715">
    <property type="entry name" value="GLYCINE CLEAVAGE SYSTEM H PROTEIN"/>
    <property type="match status" value="1"/>
</dbReference>
<dbReference type="InterPro" id="IPR017453">
    <property type="entry name" value="GCV_H_sub"/>
</dbReference>
<comment type="function">
    <text evidence="3">The glycine cleavage system catalyzes the degradation of glycine. The H protein shuttles the methylamine group of glycine from the P protein to the T protein.</text>
</comment>
<evidence type="ECO:0000256" key="1">
    <source>
        <dbReference type="ARBA" id="ARBA00009249"/>
    </source>
</evidence>
<comment type="subunit">
    <text evidence="3">The glycine cleavage system is composed of four proteins: P, T, L and H.</text>
</comment>
<dbReference type="InterPro" id="IPR000089">
    <property type="entry name" value="Biotin_lipoyl"/>
</dbReference>
<dbReference type="AlphaFoldDB" id="A0A1H0UUV8"/>
<feature type="region of interest" description="Disordered" evidence="5">
    <location>
        <begin position="1"/>
        <end position="28"/>
    </location>
</feature>
<evidence type="ECO:0000256" key="5">
    <source>
        <dbReference type="SAM" id="MobiDB-lite"/>
    </source>
</evidence>
<dbReference type="GO" id="GO:0009249">
    <property type="term" value="P:protein lipoylation"/>
    <property type="evidence" value="ECO:0007669"/>
    <property type="project" value="TreeGrafter"/>
</dbReference>
<proteinExistence type="inferred from homology"/>
<evidence type="ECO:0000256" key="2">
    <source>
        <dbReference type="ARBA" id="ARBA00022823"/>
    </source>
</evidence>
<evidence type="ECO:0000256" key="4">
    <source>
        <dbReference type="PIRSR" id="PIRSR617453-50"/>
    </source>
</evidence>
<keyword evidence="8" id="KW-1185">Reference proteome</keyword>
<feature type="modified residue" description="N6-lipoyllysine" evidence="3 4">
    <location>
        <position position="169"/>
    </location>
</feature>
<dbReference type="Proteomes" id="UP000199497">
    <property type="component" value="Unassembled WGS sequence"/>
</dbReference>
<dbReference type="PROSITE" id="PS00189">
    <property type="entry name" value="LIPOYL"/>
    <property type="match status" value="1"/>
</dbReference>
<evidence type="ECO:0000313" key="8">
    <source>
        <dbReference type="Proteomes" id="UP000199497"/>
    </source>
</evidence>
<dbReference type="CDD" id="cd06848">
    <property type="entry name" value="GCS_H"/>
    <property type="match status" value="1"/>
</dbReference>
<sequence>MGEHRTHGVTERAPKEQTSPQTLRHPYRPVEATLESAAVRTHGANRDDAVKLSGSATEGEATKYADSGVRGAPPERVAAPHARMLVIDGPAGRRMPVSKRQQWSLPMSLPTDLKYTEEHEWLAERGDVVRVGVTPYAANALGDIVYVDLPEVGKQITAGEACGELESTKSVSDLYAPATGEVVAVNEAVVDDPSQINDDPFGEGWLLELRVSEYGKLLDAEQYAELTGE</sequence>
<dbReference type="GO" id="GO:0005960">
    <property type="term" value="C:glycine cleavage complex"/>
    <property type="evidence" value="ECO:0007669"/>
    <property type="project" value="InterPro"/>
</dbReference>
<dbReference type="Pfam" id="PF01597">
    <property type="entry name" value="GCV_H"/>
    <property type="match status" value="1"/>
</dbReference>
<dbReference type="EMBL" id="FNJR01000007">
    <property type="protein sequence ID" value="SDP69881.1"/>
    <property type="molecule type" value="Genomic_DNA"/>
</dbReference>
<dbReference type="HAMAP" id="MF_00272">
    <property type="entry name" value="GcvH"/>
    <property type="match status" value="1"/>
</dbReference>
<evidence type="ECO:0000259" key="6">
    <source>
        <dbReference type="PROSITE" id="PS50968"/>
    </source>
</evidence>
<evidence type="ECO:0000256" key="3">
    <source>
        <dbReference type="HAMAP-Rule" id="MF_00272"/>
    </source>
</evidence>
<dbReference type="GO" id="GO:0005829">
    <property type="term" value="C:cytosol"/>
    <property type="evidence" value="ECO:0007669"/>
    <property type="project" value="TreeGrafter"/>
</dbReference>
<name>A0A1H0UUV8_9ACTN</name>
<dbReference type="InterPro" id="IPR003016">
    <property type="entry name" value="2-oxoA_DH_lipoyl-BS"/>
</dbReference>
<accession>A0A1H0UUV8</accession>
<dbReference type="PROSITE" id="PS50968">
    <property type="entry name" value="BIOTINYL_LIPOYL"/>
    <property type="match status" value="1"/>
</dbReference>
<dbReference type="GO" id="GO:0019464">
    <property type="term" value="P:glycine decarboxylation via glycine cleavage system"/>
    <property type="evidence" value="ECO:0007669"/>
    <property type="project" value="UniProtKB-UniRule"/>
</dbReference>
<feature type="compositionally biased region" description="Basic and acidic residues" evidence="5">
    <location>
        <begin position="1"/>
        <end position="15"/>
    </location>
</feature>
<comment type="similarity">
    <text evidence="1 3">Belongs to the GcvH family.</text>
</comment>
<protein>
    <recommendedName>
        <fullName evidence="3">Glycine cleavage system H protein</fullName>
    </recommendedName>
</protein>
<feature type="domain" description="Lipoyl-binding" evidence="6">
    <location>
        <begin position="128"/>
        <end position="210"/>
    </location>
</feature>
<dbReference type="InterPro" id="IPR033753">
    <property type="entry name" value="GCV_H/Fam206"/>
</dbReference>
<dbReference type="STRING" id="405564.SAMN04487905_107165"/>
<dbReference type="Gene3D" id="2.40.50.100">
    <property type="match status" value="1"/>
</dbReference>
<dbReference type="NCBIfam" id="NF002270">
    <property type="entry name" value="PRK01202.1"/>
    <property type="match status" value="1"/>
</dbReference>
<dbReference type="InterPro" id="IPR011053">
    <property type="entry name" value="Single_hybrid_motif"/>
</dbReference>
<dbReference type="PANTHER" id="PTHR11715:SF3">
    <property type="entry name" value="GLYCINE CLEAVAGE SYSTEM H PROTEIN-RELATED"/>
    <property type="match status" value="1"/>
</dbReference>
<reference evidence="8" key="1">
    <citation type="submission" date="2016-10" db="EMBL/GenBank/DDBJ databases">
        <authorList>
            <person name="Varghese N."/>
            <person name="Submissions S."/>
        </authorList>
    </citation>
    <scope>NUCLEOTIDE SEQUENCE [LARGE SCALE GENOMIC DNA]</scope>
    <source>
        <strain evidence="8">DSM 46732</strain>
    </source>
</reference>
<dbReference type="NCBIfam" id="TIGR00527">
    <property type="entry name" value="gcvH"/>
    <property type="match status" value="1"/>
</dbReference>
<feature type="region of interest" description="Disordered" evidence="5">
    <location>
        <begin position="40"/>
        <end position="74"/>
    </location>
</feature>
<dbReference type="SUPFAM" id="SSF51230">
    <property type="entry name" value="Single hybrid motif"/>
    <property type="match status" value="1"/>
</dbReference>
<dbReference type="InterPro" id="IPR002930">
    <property type="entry name" value="GCV_H"/>
</dbReference>
<evidence type="ECO:0000313" key="7">
    <source>
        <dbReference type="EMBL" id="SDP69881.1"/>
    </source>
</evidence>
<comment type="cofactor">
    <cofactor evidence="3">
        <name>(R)-lipoate</name>
        <dbReference type="ChEBI" id="CHEBI:83088"/>
    </cofactor>
    <text evidence="3">Binds 1 lipoyl cofactor covalently.</text>
</comment>
<keyword evidence="2 3" id="KW-0450">Lipoyl</keyword>
<gene>
    <name evidence="3" type="primary">gcvH</name>
    <name evidence="7" type="ORF">SAMN04487905_107165</name>
</gene>
<organism evidence="7 8">
    <name type="scientific">Actinopolyspora xinjiangensis</name>
    <dbReference type="NCBI Taxonomy" id="405564"/>
    <lineage>
        <taxon>Bacteria</taxon>
        <taxon>Bacillati</taxon>
        <taxon>Actinomycetota</taxon>
        <taxon>Actinomycetes</taxon>
        <taxon>Actinopolysporales</taxon>
        <taxon>Actinopolysporaceae</taxon>
        <taxon>Actinopolyspora</taxon>
    </lineage>
</organism>